<evidence type="ECO:0000313" key="6">
    <source>
        <dbReference type="EMBL" id="OAE22047.1"/>
    </source>
</evidence>
<feature type="compositionally biased region" description="Basic and acidic residues" evidence="3">
    <location>
        <begin position="629"/>
        <end position="641"/>
    </location>
</feature>
<feature type="compositionally biased region" description="Basic and acidic residues" evidence="3">
    <location>
        <begin position="766"/>
        <end position="778"/>
    </location>
</feature>
<feature type="region of interest" description="Disordered" evidence="3">
    <location>
        <begin position="1217"/>
        <end position="1245"/>
    </location>
</feature>
<dbReference type="PROSITE" id="PS50280">
    <property type="entry name" value="SET"/>
    <property type="match status" value="1"/>
</dbReference>
<dbReference type="InterPro" id="IPR046341">
    <property type="entry name" value="SET_dom_sf"/>
</dbReference>
<dbReference type="GO" id="GO:0031507">
    <property type="term" value="P:heterochromatin formation"/>
    <property type="evidence" value="ECO:0007669"/>
    <property type="project" value="TreeGrafter"/>
</dbReference>
<feature type="compositionally biased region" description="Polar residues" evidence="3">
    <location>
        <begin position="747"/>
        <end position="765"/>
    </location>
</feature>
<feature type="region of interest" description="Disordered" evidence="3">
    <location>
        <begin position="809"/>
        <end position="836"/>
    </location>
</feature>
<dbReference type="Pfam" id="PF00856">
    <property type="entry name" value="SET"/>
    <property type="match status" value="1"/>
</dbReference>
<dbReference type="InterPro" id="IPR058609">
    <property type="entry name" value="HTH_CLF-like"/>
</dbReference>
<sequence>MESRGIFVRPTKTSNAAGSGNRQLKPEVRAEQTDDDELSKESGLAKLETTLARLKQKVQSNRSAVVVEKMESNRAKLSQYTGCLNDCTKRWEDKVFSLESFFKHQRVVMPSEGAEGKDDGFSAAVPIMFSNNPAKQTLRTIKLTPQQNVPPYTTWIYLDRNQRMTEDQSVQGRRRIYYDPVGNETLIASDSEEEEIEEEEPKHEFSKGEDFLIWMTVQECGVDQNVFEHIAQSIDVSREEVQARYETIANDLDKQAKCEAHGKGIHTKVIISPSGRRKVTRDQGRFAFKEAPSGLEADFSHKHAGKTDEREEKVEAKDLVAAMDSFDNLFCRRCLVFDCRLHGCSQPLVHPSERQPPLTSIETEKSEPCGRFCYMLVQKPPPSQARSPVSSGFCSSPLNVGETSFTIEGVEKGKIAKRQKLQDGEAYWSVDKQIQGEIVFTADISTTKDLTGSGSQDLLDTLIVESGKGSALSDPADALESPKRTSKVVVTVNSAKKLARSLSRKGAEEWGLGGNQAPSLQTQKSLNAADQTHVKFSPGFGAEAGELITKLGKRTGKTTEVSVEYQEVEMAFSMEDDTTILYEKKSSQKALSKVTVLRKGEEFVVVSRQSQTSHSKGKSLEVNQSGGEVPKDGTEIKEKMSGKVSGKTSVERSGGAFETQELQISMPSTDSKRKGEESTKEEKSRETFISAKKLARKARKSLEKPGDVLELDNFQSQAVPCAGSPQDSKPQKEERTRNTAAKKLARSSRNSIAQKISDHLQTQIDPKSKGVDDLEPSKEGCNSTGIHILDTSQVANEWKDFLNSGDGASVVEGSKSHGKRLKPMDGDGPRKDVDRSKDPVIVEPLSMIYPTEGALVDSPATAKVCSADKWTPLEKGLYEKGLQIFGRNSCLIAKNMLKGCKTCVEVAEYITAQETAALRGVEAGLHQFADSLACVTNWDNEIKRARAKFFGKKKGSRRLKFTLKSAGQSAIRKRMNNGKDMPCRQFTPCGVQRVAKIVFEDAIAQRVSVAVDNARVLLLAENVIPTFAAIVGLGTITTFVFGMIVLVFLYLSCGEVSEALPCIKCGAGHVAPPLREDKEQYTCHNMKLLLKQQQRVLLSRSDVAGWGAFLKSTVNKHDYLGEYTGELISHREADKRGKIYDRENSSFLFNLNDQYVLDACRKGDKLKFANHSPNPNCYAKVIMVAGDHRVGIFAKERINAGEELFYDYRYEADRAPSWAKKGEDAGNGKKDDSGPSSGRGAKQAS</sequence>
<evidence type="ECO:0000256" key="1">
    <source>
        <dbReference type="ARBA" id="ARBA00023015"/>
    </source>
</evidence>
<keyword evidence="4" id="KW-0472">Membrane</keyword>
<dbReference type="PANTHER" id="PTHR45747">
    <property type="entry name" value="HISTONE-LYSINE N-METHYLTRANSFERASE E(Z)"/>
    <property type="match status" value="1"/>
</dbReference>
<dbReference type="SUPFAM" id="SSF82199">
    <property type="entry name" value="SET domain"/>
    <property type="match status" value="1"/>
</dbReference>
<feature type="compositionally biased region" description="Basic and acidic residues" evidence="3">
    <location>
        <begin position="670"/>
        <end position="686"/>
    </location>
</feature>
<dbReference type="InterPro" id="IPR045318">
    <property type="entry name" value="EZH1/2-like"/>
</dbReference>
<dbReference type="Pfam" id="PF25996">
    <property type="entry name" value="HTH_CLF_N"/>
    <property type="match status" value="1"/>
</dbReference>
<dbReference type="PANTHER" id="PTHR45747:SF4">
    <property type="entry name" value="HISTONE-LYSINE N-METHYLTRANSFERASE E(Z)"/>
    <property type="match status" value="1"/>
</dbReference>
<evidence type="ECO:0000256" key="4">
    <source>
        <dbReference type="SAM" id="Phobius"/>
    </source>
</evidence>
<evidence type="ECO:0000313" key="7">
    <source>
        <dbReference type="Proteomes" id="UP000077202"/>
    </source>
</evidence>
<protein>
    <recommendedName>
        <fullName evidence="5">SET domain-containing protein</fullName>
    </recommendedName>
</protein>
<evidence type="ECO:0000256" key="2">
    <source>
        <dbReference type="ARBA" id="ARBA00023163"/>
    </source>
</evidence>
<dbReference type="Gene3D" id="2.170.270.10">
    <property type="entry name" value="SET domain"/>
    <property type="match status" value="1"/>
</dbReference>
<dbReference type="Proteomes" id="UP000077202">
    <property type="component" value="Unassembled WGS sequence"/>
</dbReference>
<dbReference type="InterPro" id="IPR001214">
    <property type="entry name" value="SET_dom"/>
</dbReference>
<organism evidence="6 7">
    <name type="scientific">Marchantia polymorpha subsp. ruderalis</name>
    <dbReference type="NCBI Taxonomy" id="1480154"/>
    <lineage>
        <taxon>Eukaryota</taxon>
        <taxon>Viridiplantae</taxon>
        <taxon>Streptophyta</taxon>
        <taxon>Embryophyta</taxon>
        <taxon>Marchantiophyta</taxon>
        <taxon>Marchantiopsida</taxon>
        <taxon>Marchantiidae</taxon>
        <taxon>Marchantiales</taxon>
        <taxon>Marchantiaceae</taxon>
        <taxon>Marchantia</taxon>
    </lineage>
</organism>
<keyword evidence="7" id="KW-1185">Reference proteome</keyword>
<dbReference type="EMBL" id="LVLJ01003285">
    <property type="protein sequence ID" value="OAE22047.1"/>
    <property type="molecule type" value="Genomic_DNA"/>
</dbReference>
<keyword evidence="4" id="KW-1133">Transmembrane helix</keyword>
<accession>A0A176VN55</accession>
<feature type="compositionally biased region" description="Basic and acidic residues" evidence="3">
    <location>
        <begin position="822"/>
        <end position="836"/>
    </location>
</feature>
<gene>
    <name evidence="6" type="ORF">AXG93_3719s1270</name>
</gene>
<reference evidence="6" key="1">
    <citation type="submission" date="2016-03" db="EMBL/GenBank/DDBJ databases">
        <title>Mechanisms controlling the formation of the plant cell surface in tip-growing cells are functionally conserved among land plants.</title>
        <authorList>
            <person name="Honkanen S."/>
            <person name="Jones V.A."/>
            <person name="Morieri G."/>
            <person name="Champion C."/>
            <person name="Hetherington A.J."/>
            <person name="Kelly S."/>
            <person name="Saint-Marcoux D."/>
            <person name="Proust H."/>
            <person name="Prescott H."/>
            <person name="Dolan L."/>
        </authorList>
    </citation>
    <scope>NUCLEOTIDE SEQUENCE [LARGE SCALE GENOMIC DNA]</scope>
    <source>
        <tissue evidence="6">Whole gametophyte</tissue>
    </source>
</reference>
<feature type="region of interest" description="Disordered" evidence="3">
    <location>
        <begin position="714"/>
        <end position="778"/>
    </location>
</feature>
<dbReference type="GO" id="GO:0005634">
    <property type="term" value="C:nucleus"/>
    <property type="evidence" value="ECO:0007669"/>
    <property type="project" value="TreeGrafter"/>
</dbReference>
<name>A0A176VN55_MARPO</name>
<keyword evidence="2" id="KW-0804">Transcription</keyword>
<dbReference type="CDD" id="cd10519">
    <property type="entry name" value="SET_EZH"/>
    <property type="match status" value="1"/>
</dbReference>
<feature type="region of interest" description="Disordered" evidence="3">
    <location>
        <begin position="607"/>
        <end position="687"/>
    </location>
</feature>
<feature type="transmembrane region" description="Helical" evidence="4">
    <location>
        <begin position="1027"/>
        <end position="1051"/>
    </location>
</feature>
<comment type="caution">
    <text evidence="6">The sequence shown here is derived from an EMBL/GenBank/DDBJ whole genome shotgun (WGS) entry which is preliminary data.</text>
</comment>
<feature type="compositionally biased region" description="Polar residues" evidence="3">
    <location>
        <begin position="660"/>
        <end position="669"/>
    </location>
</feature>
<evidence type="ECO:0000256" key="3">
    <source>
        <dbReference type="SAM" id="MobiDB-lite"/>
    </source>
</evidence>
<evidence type="ECO:0000259" key="5">
    <source>
        <dbReference type="PROSITE" id="PS50280"/>
    </source>
</evidence>
<proteinExistence type="predicted"/>
<feature type="compositionally biased region" description="Polar residues" evidence="3">
    <location>
        <begin position="11"/>
        <end position="22"/>
    </location>
</feature>
<dbReference type="SMART" id="SM00317">
    <property type="entry name" value="SET"/>
    <property type="match status" value="1"/>
</dbReference>
<dbReference type="AlphaFoldDB" id="A0A176VN55"/>
<keyword evidence="4" id="KW-0812">Transmembrane</keyword>
<dbReference type="GO" id="GO:0003682">
    <property type="term" value="F:chromatin binding"/>
    <property type="evidence" value="ECO:0007669"/>
    <property type="project" value="TreeGrafter"/>
</dbReference>
<keyword evidence="1" id="KW-0805">Transcription regulation</keyword>
<feature type="domain" description="SET" evidence="5">
    <location>
        <begin position="1094"/>
        <end position="1209"/>
    </location>
</feature>
<feature type="compositionally biased region" description="Basic and acidic residues" evidence="3">
    <location>
        <begin position="1217"/>
        <end position="1233"/>
    </location>
</feature>
<dbReference type="GO" id="GO:0046976">
    <property type="term" value="F:histone H3K27 methyltransferase activity"/>
    <property type="evidence" value="ECO:0007669"/>
    <property type="project" value="TreeGrafter"/>
</dbReference>
<feature type="region of interest" description="Disordered" evidence="3">
    <location>
        <begin position="1"/>
        <end position="42"/>
    </location>
</feature>